<organism evidence="1 2">
    <name type="scientific">Arthrobacter crystallopoietes BAB-32</name>
    <dbReference type="NCBI Taxonomy" id="1246476"/>
    <lineage>
        <taxon>Bacteria</taxon>
        <taxon>Bacillati</taxon>
        <taxon>Actinomycetota</taxon>
        <taxon>Actinomycetes</taxon>
        <taxon>Micrococcales</taxon>
        <taxon>Micrococcaceae</taxon>
        <taxon>Crystallibacter</taxon>
    </lineage>
</organism>
<proteinExistence type="predicted"/>
<dbReference type="Proteomes" id="UP000010729">
    <property type="component" value="Unassembled WGS sequence"/>
</dbReference>
<comment type="caution">
    <text evidence="1">The sequence shown here is derived from an EMBL/GenBank/DDBJ whole genome shotgun (WGS) entry which is preliminary data.</text>
</comment>
<accession>N1UTY1</accession>
<dbReference type="AlphaFoldDB" id="N1UTY1"/>
<dbReference type="EMBL" id="ANPE02000149">
    <property type="protein sequence ID" value="EMY33866.1"/>
    <property type="molecule type" value="Genomic_DNA"/>
</dbReference>
<sequence>MLGRYGHGAEVEHLVHSLVHDVDVGHQPVDRVGPGAVLGEVLIERQPAQDAPALLLRVLEHPGGERRHPDLVDVEVPVRERLEPAFVPGEDFLYDGELLLEHRQFARDRGVQISHRFHLAPGHRDHGVLRRTPGNIVQENPETPVSRCLGGSPRRIEQSEVGEPDAVAGQAGIGQDFADAADFIGRCQRVGGSKLGG</sequence>
<evidence type="ECO:0000313" key="2">
    <source>
        <dbReference type="Proteomes" id="UP000010729"/>
    </source>
</evidence>
<reference evidence="1 2" key="1">
    <citation type="journal article" date="2013" name="Genome Announc.">
        <title>Draft Genome Sequence of Arthrobacter crystallopoietes Strain BAB-32, Revealing Genes for Bioremediation.</title>
        <authorList>
            <person name="Joshi M.N."/>
            <person name="Pandit A.S."/>
            <person name="Sharma A."/>
            <person name="Pandya R.V."/>
            <person name="Desai S.M."/>
            <person name="Saxena A.K."/>
            <person name="Bagatharia S.B."/>
        </authorList>
    </citation>
    <scope>NUCLEOTIDE SEQUENCE [LARGE SCALE GENOMIC DNA]</scope>
    <source>
        <strain evidence="1 2">BAB-32</strain>
    </source>
</reference>
<evidence type="ECO:0000313" key="1">
    <source>
        <dbReference type="EMBL" id="EMY33866.1"/>
    </source>
</evidence>
<name>N1UTY1_9MICC</name>
<protein>
    <submittedName>
        <fullName evidence="1">Uncharacterized protein</fullName>
    </submittedName>
</protein>
<keyword evidence="2" id="KW-1185">Reference proteome</keyword>
<gene>
    <name evidence="1" type="ORF">D477_012670</name>
</gene>